<comment type="caution">
    <text evidence="2">The sequence shown here is derived from an EMBL/GenBank/DDBJ whole genome shotgun (WGS) entry which is preliminary data.</text>
</comment>
<evidence type="ECO:0000256" key="1">
    <source>
        <dbReference type="SAM" id="MobiDB-lite"/>
    </source>
</evidence>
<protein>
    <submittedName>
        <fullName evidence="2">Uncharacterized protein</fullName>
    </submittedName>
</protein>
<reference evidence="2 3" key="1">
    <citation type="journal article" date="2014" name="Genome Biol. Evol.">
        <title>The genome of the myxosporean Thelohanellus kitauei shows adaptations to nutrient acquisition within its fish host.</title>
        <authorList>
            <person name="Yang Y."/>
            <person name="Xiong J."/>
            <person name="Zhou Z."/>
            <person name="Huo F."/>
            <person name="Miao W."/>
            <person name="Ran C."/>
            <person name="Liu Y."/>
            <person name="Zhang J."/>
            <person name="Feng J."/>
            <person name="Wang M."/>
            <person name="Wang M."/>
            <person name="Wang L."/>
            <person name="Yao B."/>
        </authorList>
    </citation>
    <scope>NUCLEOTIDE SEQUENCE [LARGE SCALE GENOMIC DNA]</scope>
    <source>
        <strain evidence="2">Wuqing</strain>
    </source>
</reference>
<dbReference type="AlphaFoldDB" id="A0A0C2IKX0"/>
<feature type="region of interest" description="Disordered" evidence="1">
    <location>
        <begin position="109"/>
        <end position="164"/>
    </location>
</feature>
<accession>A0A0C2IKX0</accession>
<keyword evidence="3" id="KW-1185">Reference proteome</keyword>
<dbReference type="EMBL" id="JWZT01003622">
    <property type="protein sequence ID" value="KII66064.1"/>
    <property type="molecule type" value="Genomic_DNA"/>
</dbReference>
<evidence type="ECO:0000313" key="2">
    <source>
        <dbReference type="EMBL" id="KII66064.1"/>
    </source>
</evidence>
<name>A0A0C2IKX0_THEKT</name>
<proteinExistence type="predicted"/>
<organism evidence="2 3">
    <name type="scientific">Thelohanellus kitauei</name>
    <name type="common">Myxosporean</name>
    <dbReference type="NCBI Taxonomy" id="669202"/>
    <lineage>
        <taxon>Eukaryota</taxon>
        <taxon>Metazoa</taxon>
        <taxon>Cnidaria</taxon>
        <taxon>Myxozoa</taxon>
        <taxon>Myxosporea</taxon>
        <taxon>Bivalvulida</taxon>
        <taxon>Platysporina</taxon>
        <taxon>Myxobolidae</taxon>
        <taxon>Thelohanellus</taxon>
    </lineage>
</organism>
<sequence length="164" mass="17611">MMESACLPHPDPSTFRISFGVFFGVLLFEHLGWTAFLENSATHASPFRQSGGSRPTEGNERIHRGLRRPKLAGHVLPSRDFTAGARNAPHPPYTNELPQELVNIGKRGAAPGEVGTEAPHASQGCSWELGPHEGKQRGPTSATSPPTVALMVFPHPHGTGARKP</sequence>
<gene>
    <name evidence="2" type="ORF">RF11_10170</name>
</gene>
<evidence type="ECO:0000313" key="3">
    <source>
        <dbReference type="Proteomes" id="UP000031668"/>
    </source>
</evidence>
<dbReference type="Proteomes" id="UP000031668">
    <property type="component" value="Unassembled WGS sequence"/>
</dbReference>